<evidence type="ECO:0000313" key="3">
    <source>
        <dbReference type="Proteomes" id="UP000547209"/>
    </source>
</evidence>
<keyword evidence="3" id="KW-1185">Reference proteome</keyword>
<dbReference type="AlphaFoldDB" id="A0A7X0RL32"/>
<evidence type="ECO:0000256" key="1">
    <source>
        <dbReference type="SAM" id="MobiDB-lite"/>
    </source>
</evidence>
<dbReference type="Proteomes" id="UP000547209">
    <property type="component" value="Unassembled WGS sequence"/>
</dbReference>
<reference evidence="2 3" key="1">
    <citation type="submission" date="2020-08" db="EMBL/GenBank/DDBJ databases">
        <title>Cohnella phylogeny.</title>
        <authorList>
            <person name="Dunlap C."/>
        </authorList>
    </citation>
    <scope>NUCLEOTIDE SEQUENCE [LARGE SCALE GENOMIC DNA]</scope>
    <source>
        <strain evidence="2 3">DSM 28246</strain>
    </source>
</reference>
<name>A0A7X0RL32_9BACL</name>
<feature type="compositionally biased region" description="Polar residues" evidence="1">
    <location>
        <begin position="159"/>
        <end position="179"/>
    </location>
</feature>
<dbReference type="RefSeq" id="WP_185140683.1">
    <property type="nucleotide sequence ID" value="NZ_JACJVP010000001.1"/>
</dbReference>
<protein>
    <submittedName>
        <fullName evidence="2">Uncharacterized protein</fullName>
    </submittedName>
</protein>
<gene>
    <name evidence="2" type="ORF">H7C19_00970</name>
</gene>
<feature type="region of interest" description="Disordered" evidence="1">
    <location>
        <begin position="159"/>
        <end position="185"/>
    </location>
</feature>
<comment type="caution">
    <text evidence="2">The sequence shown here is derived from an EMBL/GenBank/DDBJ whole genome shotgun (WGS) entry which is preliminary data.</text>
</comment>
<proteinExistence type="predicted"/>
<evidence type="ECO:0000313" key="2">
    <source>
        <dbReference type="EMBL" id="MBB6669253.1"/>
    </source>
</evidence>
<organism evidence="2 3">
    <name type="scientific">Cohnella nanjingensis</name>
    <dbReference type="NCBI Taxonomy" id="1387779"/>
    <lineage>
        <taxon>Bacteria</taxon>
        <taxon>Bacillati</taxon>
        <taxon>Bacillota</taxon>
        <taxon>Bacilli</taxon>
        <taxon>Bacillales</taxon>
        <taxon>Paenibacillaceae</taxon>
        <taxon>Cohnella</taxon>
    </lineage>
</organism>
<accession>A0A7X0RL32</accession>
<dbReference type="EMBL" id="JACJVP010000001">
    <property type="protein sequence ID" value="MBB6669253.1"/>
    <property type="molecule type" value="Genomic_DNA"/>
</dbReference>
<sequence>MVLNDIKACVVFHKLFVNSIENSSGIFIGTNQAGGWTTYSKSNSGFGNLKDATLSNAIGIVSDPDLFDTTIHDAPNISLAEAAHAAQQCAIEFESVNVNTLMNASAVDIGDIKQLGWRTARKNNYGQGKSYGANRMSQMVNVVFDDDRTDATFHIKQNVVDQSGNTPKNVQIVQKSTSEGENDGP</sequence>